<protein>
    <submittedName>
        <fullName evidence="5">Signal peptidase I</fullName>
        <ecNumber evidence="5">3.4.21.89</ecNumber>
    </submittedName>
</protein>
<proteinExistence type="inferred from homology"/>
<comment type="subcellular location">
    <subcellularLocation>
        <location evidence="1">Cell membrane</location>
        <topology evidence="1">Single-pass type II membrane protein</topology>
    </subcellularLocation>
</comment>
<evidence type="ECO:0000313" key="5">
    <source>
        <dbReference type="EMBL" id="MBB4928079.1"/>
    </source>
</evidence>
<dbReference type="PRINTS" id="PR00727">
    <property type="entry name" value="LEADERPTASE"/>
</dbReference>
<keyword evidence="6" id="KW-1185">Reference proteome</keyword>
<dbReference type="InterPro" id="IPR019533">
    <property type="entry name" value="Peptidase_S26"/>
</dbReference>
<dbReference type="GO" id="GO:0006465">
    <property type="term" value="P:signal peptide processing"/>
    <property type="evidence" value="ECO:0007669"/>
    <property type="project" value="InterPro"/>
</dbReference>
<name>A0A7W7VZU4_KITKI</name>
<feature type="active site" evidence="3">
    <location>
        <position position="71"/>
    </location>
</feature>
<dbReference type="GO" id="GO:0009003">
    <property type="term" value="F:signal peptidase activity"/>
    <property type="evidence" value="ECO:0007669"/>
    <property type="project" value="UniProtKB-EC"/>
</dbReference>
<gene>
    <name evidence="5" type="ORF">FHR34_007174</name>
</gene>
<dbReference type="RefSeq" id="WP_184944992.1">
    <property type="nucleotide sequence ID" value="NZ_JACHJV010000002.1"/>
</dbReference>
<dbReference type="InterPro" id="IPR036286">
    <property type="entry name" value="LexA/Signal_pep-like_sf"/>
</dbReference>
<dbReference type="Gene3D" id="2.10.109.10">
    <property type="entry name" value="Umud Fragment, subunit A"/>
    <property type="match status" value="1"/>
</dbReference>
<keyword evidence="5" id="KW-0378">Hydrolase</keyword>
<dbReference type="CDD" id="cd06530">
    <property type="entry name" value="S26_SPase_I"/>
    <property type="match status" value="1"/>
</dbReference>
<dbReference type="GO" id="GO:0004252">
    <property type="term" value="F:serine-type endopeptidase activity"/>
    <property type="evidence" value="ECO:0007669"/>
    <property type="project" value="InterPro"/>
</dbReference>
<dbReference type="AlphaFoldDB" id="A0A7W7VZU4"/>
<evidence type="ECO:0000259" key="4">
    <source>
        <dbReference type="Pfam" id="PF10502"/>
    </source>
</evidence>
<evidence type="ECO:0000313" key="6">
    <source>
        <dbReference type="Proteomes" id="UP000540506"/>
    </source>
</evidence>
<dbReference type="InterPro" id="IPR000223">
    <property type="entry name" value="Pept_S26A_signal_pept_1"/>
</dbReference>
<comment type="caution">
    <text evidence="5">The sequence shown here is derived from an EMBL/GenBank/DDBJ whole genome shotgun (WGS) entry which is preliminary data.</text>
</comment>
<comment type="similarity">
    <text evidence="2">Belongs to the peptidase S26 family.</text>
</comment>
<dbReference type="Proteomes" id="UP000540506">
    <property type="component" value="Unassembled WGS sequence"/>
</dbReference>
<dbReference type="GO" id="GO:0005886">
    <property type="term" value="C:plasma membrane"/>
    <property type="evidence" value="ECO:0007669"/>
    <property type="project" value="UniProtKB-SubCell"/>
</dbReference>
<feature type="active site" evidence="3">
    <location>
        <position position="23"/>
    </location>
</feature>
<dbReference type="Pfam" id="PF10502">
    <property type="entry name" value="Peptidase_S26"/>
    <property type="match status" value="2"/>
</dbReference>
<dbReference type="PANTHER" id="PTHR43390">
    <property type="entry name" value="SIGNAL PEPTIDASE I"/>
    <property type="match status" value="1"/>
</dbReference>
<evidence type="ECO:0000256" key="3">
    <source>
        <dbReference type="PIRSR" id="PIRSR600223-1"/>
    </source>
</evidence>
<dbReference type="EMBL" id="JACHJV010000002">
    <property type="protein sequence ID" value="MBB4928079.1"/>
    <property type="molecule type" value="Genomic_DNA"/>
</dbReference>
<dbReference type="PANTHER" id="PTHR43390:SF1">
    <property type="entry name" value="CHLOROPLAST PROCESSING PEPTIDASE"/>
    <property type="match status" value="1"/>
</dbReference>
<sequence>MIERFVRRLLRARLLAVTVTGPSMEPSLRDGDRVLVMRRHPRRLVRGHVVVLGPDGDRRVPGTGPRGLLIKRIAAAPGDPVPPPLAARLGCPPGSTVPPGRLLVLGDNPPLSLDSRHFGYVAQERVVGVAVRSLRCLPAGG</sequence>
<feature type="domain" description="Peptidase S26" evidence="4">
    <location>
        <begin position="94"/>
        <end position="131"/>
    </location>
</feature>
<evidence type="ECO:0000256" key="1">
    <source>
        <dbReference type="ARBA" id="ARBA00004401"/>
    </source>
</evidence>
<organism evidence="5 6">
    <name type="scientific">Kitasatospora kifunensis</name>
    <name type="common">Streptomyces kifunensis</name>
    <dbReference type="NCBI Taxonomy" id="58351"/>
    <lineage>
        <taxon>Bacteria</taxon>
        <taxon>Bacillati</taxon>
        <taxon>Actinomycetota</taxon>
        <taxon>Actinomycetes</taxon>
        <taxon>Kitasatosporales</taxon>
        <taxon>Streptomycetaceae</taxon>
        <taxon>Kitasatospora</taxon>
    </lineage>
</organism>
<accession>A0A7W7VZU4</accession>
<feature type="domain" description="Peptidase S26" evidence="4">
    <location>
        <begin position="16"/>
        <end position="81"/>
    </location>
</feature>
<dbReference type="EC" id="3.4.21.89" evidence="5"/>
<evidence type="ECO:0000256" key="2">
    <source>
        <dbReference type="ARBA" id="ARBA00009370"/>
    </source>
</evidence>
<reference evidence="5 6" key="1">
    <citation type="submission" date="2020-08" db="EMBL/GenBank/DDBJ databases">
        <title>Sequencing the genomes of 1000 actinobacteria strains.</title>
        <authorList>
            <person name="Klenk H.-P."/>
        </authorList>
    </citation>
    <scope>NUCLEOTIDE SEQUENCE [LARGE SCALE GENOMIC DNA]</scope>
    <source>
        <strain evidence="5 6">DSM 41654</strain>
    </source>
</reference>
<dbReference type="SUPFAM" id="SSF51306">
    <property type="entry name" value="LexA/Signal peptidase"/>
    <property type="match status" value="1"/>
</dbReference>